<dbReference type="EMBL" id="CP015163">
    <property type="protein sequence ID" value="AXB41437.1"/>
    <property type="molecule type" value="Genomic_DNA"/>
</dbReference>
<organism evidence="1 2">
    <name type="scientific">Amycolatopsis albispora</name>
    <dbReference type="NCBI Taxonomy" id="1804986"/>
    <lineage>
        <taxon>Bacteria</taxon>
        <taxon>Bacillati</taxon>
        <taxon>Actinomycetota</taxon>
        <taxon>Actinomycetes</taxon>
        <taxon>Pseudonocardiales</taxon>
        <taxon>Pseudonocardiaceae</taxon>
        <taxon>Amycolatopsis</taxon>
    </lineage>
</organism>
<keyword evidence="2" id="KW-1185">Reference proteome</keyword>
<dbReference type="Proteomes" id="UP000250434">
    <property type="component" value="Chromosome"/>
</dbReference>
<reference evidence="1 2" key="1">
    <citation type="submission" date="2016-04" db="EMBL/GenBank/DDBJ databases">
        <title>Complete genome sequence and analysis of deep-sea sediment isolate, Amycolatopsis sp. WP1.</title>
        <authorList>
            <person name="Wang H."/>
            <person name="Chen S."/>
            <person name="Wu Q."/>
        </authorList>
    </citation>
    <scope>NUCLEOTIDE SEQUENCE [LARGE SCALE GENOMIC DNA]</scope>
    <source>
        <strain evidence="1 2">WP1</strain>
    </source>
</reference>
<dbReference type="OrthoDB" id="5188566at2"/>
<evidence type="ECO:0000313" key="2">
    <source>
        <dbReference type="Proteomes" id="UP000250434"/>
    </source>
</evidence>
<dbReference type="KEGG" id="aab:A4R43_01940"/>
<protein>
    <submittedName>
        <fullName evidence="1">Uncharacterized protein</fullName>
    </submittedName>
</protein>
<gene>
    <name evidence="1" type="ORF">A4R43_01940</name>
</gene>
<accession>A0A344L063</accession>
<proteinExistence type="predicted"/>
<evidence type="ECO:0000313" key="1">
    <source>
        <dbReference type="EMBL" id="AXB41437.1"/>
    </source>
</evidence>
<name>A0A344L063_9PSEU</name>
<dbReference type="AlphaFoldDB" id="A0A344L063"/>
<sequence length="90" mass="9729">MGTNAEIGPVKLRNVYIERPADGTYQRGEDARLAVSLFTDESIQDSLIAVSSSVAEQVRLQWDQACDGEAETVPAIPCAVAPCPRQAPRK</sequence>